<feature type="non-terminal residue" evidence="1">
    <location>
        <position position="1"/>
    </location>
</feature>
<feature type="non-terminal residue" evidence="1">
    <location>
        <position position="95"/>
    </location>
</feature>
<gene>
    <name evidence="1" type="ORF">JOQ06_011445</name>
</gene>
<protein>
    <submittedName>
        <fullName evidence="1">Uncharacterized protein</fullName>
    </submittedName>
</protein>
<organism evidence="1 2">
    <name type="scientific">Pogonophryne albipinna</name>
    <dbReference type="NCBI Taxonomy" id="1090488"/>
    <lineage>
        <taxon>Eukaryota</taxon>
        <taxon>Metazoa</taxon>
        <taxon>Chordata</taxon>
        <taxon>Craniata</taxon>
        <taxon>Vertebrata</taxon>
        <taxon>Euteleostomi</taxon>
        <taxon>Actinopterygii</taxon>
        <taxon>Neopterygii</taxon>
        <taxon>Teleostei</taxon>
        <taxon>Neoteleostei</taxon>
        <taxon>Acanthomorphata</taxon>
        <taxon>Eupercaria</taxon>
        <taxon>Perciformes</taxon>
        <taxon>Notothenioidei</taxon>
        <taxon>Pogonophryne</taxon>
    </lineage>
</organism>
<keyword evidence="2" id="KW-1185">Reference proteome</keyword>
<dbReference type="EMBL" id="JAPTMU010000006">
    <property type="protein sequence ID" value="KAJ4941566.1"/>
    <property type="molecule type" value="Genomic_DNA"/>
</dbReference>
<dbReference type="Proteomes" id="UP001219934">
    <property type="component" value="Unassembled WGS sequence"/>
</dbReference>
<reference evidence="1" key="1">
    <citation type="submission" date="2022-11" db="EMBL/GenBank/DDBJ databases">
        <title>Chromosome-level genome of Pogonophryne albipinna.</title>
        <authorList>
            <person name="Jo E."/>
        </authorList>
    </citation>
    <scope>NUCLEOTIDE SEQUENCE</scope>
    <source>
        <strain evidence="1">SGF0006</strain>
        <tissue evidence="1">Muscle</tissue>
    </source>
</reference>
<dbReference type="AlphaFoldDB" id="A0AAD6BF20"/>
<sequence length="95" mass="9509">CVCANVYLRPQAPGEQLKRGSGGLSAPGPRCSSPFHCSPYGPAALGPWGPVSATPPRPGPCHQAPFASCLTLAAGPAVTPQSPLSSPFVAVPFSA</sequence>
<proteinExistence type="predicted"/>
<evidence type="ECO:0000313" key="1">
    <source>
        <dbReference type="EMBL" id="KAJ4941566.1"/>
    </source>
</evidence>
<name>A0AAD6BF20_9TELE</name>
<accession>A0AAD6BF20</accession>
<comment type="caution">
    <text evidence="1">The sequence shown here is derived from an EMBL/GenBank/DDBJ whole genome shotgun (WGS) entry which is preliminary data.</text>
</comment>
<evidence type="ECO:0000313" key="2">
    <source>
        <dbReference type="Proteomes" id="UP001219934"/>
    </source>
</evidence>